<dbReference type="CDD" id="cd09358">
    <property type="entry name" value="LIM_Mical_like"/>
    <property type="match status" value="1"/>
</dbReference>
<feature type="region of interest" description="Disordered" evidence="5">
    <location>
        <begin position="144"/>
        <end position="172"/>
    </location>
</feature>
<feature type="compositionally biased region" description="Basic residues" evidence="5">
    <location>
        <begin position="105"/>
        <end position="114"/>
    </location>
</feature>
<feature type="region of interest" description="Disordered" evidence="5">
    <location>
        <begin position="625"/>
        <end position="657"/>
    </location>
</feature>
<dbReference type="Pfam" id="PF26215">
    <property type="entry name" value="HTH_animal"/>
    <property type="match status" value="1"/>
</dbReference>
<dbReference type="Pfam" id="PF00412">
    <property type="entry name" value="LIM"/>
    <property type="match status" value="1"/>
</dbReference>
<evidence type="ECO:0000259" key="7">
    <source>
        <dbReference type="PROSITE" id="PS50164"/>
    </source>
</evidence>
<feature type="compositionally biased region" description="Basic and acidic residues" evidence="5">
    <location>
        <begin position="449"/>
        <end position="475"/>
    </location>
</feature>
<dbReference type="AlphaFoldDB" id="A0A2B4SKY1"/>
<evidence type="ECO:0000256" key="1">
    <source>
        <dbReference type="ARBA" id="ARBA00022723"/>
    </source>
</evidence>
<gene>
    <name evidence="8" type="primary">Lima1</name>
    <name evidence="8" type="ORF">AWC38_SpisGene5238</name>
</gene>
<feature type="region of interest" description="Disordered" evidence="5">
    <location>
        <begin position="1"/>
        <end position="114"/>
    </location>
</feature>
<feature type="compositionally biased region" description="Basic and acidic residues" evidence="5">
    <location>
        <begin position="512"/>
        <end position="529"/>
    </location>
</feature>
<feature type="compositionally biased region" description="Acidic residues" evidence="5">
    <location>
        <begin position="90"/>
        <end position="100"/>
    </location>
</feature>
<dbReference type="PANTHER" id="PTHR21301">
    <property type="entry name" value="REVERSE TRANSCRIPTASE"/>
    <property type="match status" value="1"/>
</dbReference>
<name>A0A2B4SKY1_STYPI</name>
<evidence type="ECO:0000313" key="9">
    <source>
        <dbReference type="Proteomes" id="UP000225706"/>
    </source>
</evidence>
<feature type="compositionally biased region" description="Polar residues" evidence="5">
    <location>
        <begin position="410"/>
        <end position="420"/>
    </location>
</feature>
<dbReference type="CDD" id="cd00304">
    <property type="entry name" value="RT_like"/>
    <property type="match status" value="1"/>
</dbReference>
<feature type="compositionally biased region" description="Polar residues" evidence="5">
    <location>
        <begin position="537"/>
        <end position="550"/>
    </location>
</feature>
<feature type="compositionally biased region" description="Basic and acidic residues" evidence="5">
    <location>
        <begin position="13"/>
        <end position="22"/>
    </location>
</feature>
<dbReference type="GO" id="GO:0046872">
    <property type="term" value="F:metal ion binding"/>
    <property type="evidence" value="ECO:0007669"/>
    <property type="project" value="UniProtKB-KW"/>
</dbReference>
<proteinExistence type="predicted"/>
<organism evidence="8 9">
    <name type="scientific">Stylophora pistillata</name>
    <name type="common">Smooth cauliflower coral</name>
    <dbReference type="NCBI Taxonomy" id="50429"/>
    <lineage>
        <taxon>Eukaryota</taxon>
        <taxon>Metazoa</taxon>
        <taxon>Cnidaria</taxon>
        <taxon>Anthozoa</taxon>
        <taxon>Hexacorallia</taxon>
        <taxon>Scleractinia</taxon>
        <taxon>Astrocoeniina</taxon>
        <taxon>Pocilloporidae</taxon>
        <taxon>Stylophora</taxon>
    </lineage>
</organism>
<dbReference type="PROSITE" id="PS50023">
    <property type="entry name" value="LIM_DOMAIN_2"/>
    <property type="match status" value="1"/>
</dbReference>
<feature type="compositionally biased region" description="Basic and acidic residues" evidence="5">
    <location>
        <begin position="423"/>
        <end position="435"/>
    </location>
</feature>
<sequence length="1213" mass="136473">MAEGGVKGSRSAEGLHKTEKPGKLSSDLLNKFRSDPTLTCPQPLPVGHAHSFTSSSEEILTSQENIKSMKTSVRIKVPDKSKDHLSPSSGDEDILSDDETGSTKDKKKRKSRWKWSPLKKMKKIFRRKKSPTRVKSCEDIPTEHYKPTYTVSSPEDDVSIRNRTKSEPSLVEAKTNSQLAVVELHERRSTFDNPIQTMQSKPMNMPSDKLVKTLETDSKSQESISEEPFMSSEDIASQPDSTGLDLSIISCDSGTEAAVSFENLPSASSLEGLQAAHDRIKVAPKHRRPPSRALSHKSSKTTKGNPLKPHKRSKTDPQEISSNSTSAMESIEGKGISKNSDVINKTISEDAEIKNDPGRDKVVADLKANATEIFNEVLKSSTVDKKKEESDLISAGDMSEDIIEAKGIQEQETTMRSVKASSKIHEDNEDKSLTMKVKDTVIQSIENVETEKKESKPREEVFANKEISRPFLDRGRRSKSLNKNFEKTEPSEESPVKSPLQRGFSLNGIKQNGEKSPDLKLEKQEKNGNQEKPLGEQSKSFDVKNSSQVCQAHKVESLDSVPASPVKVCDADKVSHENEKASNQPAWIALANRRSKRFSQLLNETNDNQVSLEIKNDSTSAVIVQSNKQGDASDPSDKKKPKIPAKPERLTNKTNGNNVAKEVEKRKVLNQLPSGGRDLPKDKCVVCGRTVFQMEKCNFDSSVLHRQCIKCSVCKRLLTIGNFIIAESKVYCKPHGQSDVVLRSRFVICSGDLYVVDKAGRQYNGKHYKQLHGTAMGSPVSVVIAEIVMQNIEERALSTCRQTIPLWLRYVDDTFTAVRHDEIDAFHNHLNEQNTDIQFTREVEENGKLPFLDCLVSHNDNSLRTTVYRKPTHTDRLLDESSYNPTSHKATTIRTLTRRAQLVCDSTDSLSDENKYLHRVFTKNNYNNDFIRRNTHRPTTTTETNDTATPTTTATIPYIKGMSENISRILLPFNIRVAHKPITTLRQLLTNVKDKDEPRNRQGTIYKINCSDCQASYIGETGRNLTTRLTEHRRATRKGDVSNHIAEHHRLTNHKIDWDSAQCLTYSTDYFQRLTLESWFTNLEQTPLNRCEQLPAPYKRLIHDINVTNDLTLPTDRNRPITTDLRHLSLTVNNITAKPTDHFTRTGIRNILLTTIIHLTLMMNSAQVVETSVTTTDNIPSQDYTHLDDRTIATPSHNLLMMPTFFISLLSRC</sequence>
<dbReference type="CDD" id="cd10442">
    <property type="entry name" value="GIY-YIG_PLEs"/>
    <property type="match status" value="1"/>
</dbReference>
<dbReference type="PANTHER" id="PTHR21301:SF11">
    <property type="entry name" value="GIY-YIG DOMAIN-CONTAINING PROTEIN"/>
    <property type="match status" value="1"/>
</dbReference>
<evidence type="ECO:0000256" key="2">
    <source>
        <dbReference type="ARBA" id="ARBA00022833"/>
    </source>
</evidence>
<dbReference type="Gene3D" id="2.10.110.10">
    <property type="entry name" value="Cysteine Rich Protein"/>
    <property type="match status" value="1"/>
</dbReference>
<feature type="compositionally biased region" description="Polar residues" evidence="5">
    <location>
        <begin position="318"/>
        <end position="328"/>
    </location>
</feature>
<dbReference type="PROSITE" id="PS50164">
    <property type="entry name" value="GIY_YIG"/>
    <property type="match status" value="1"/>
</dbReference>
<feature type="compositionally biased region" description="Low complexity" evidence="5">
    <location>
        <begin position="937"/>
        <end position="952"/>
    </location>
</feature>
<feature type="compositionally biased region" description="Polar residues" evidence="5">
    <location>
        <begin position="51"/>
        <end position="71"/>
    </location>
</feature>
<keyword evidence="9" id="KW-1185">Reference proteome</keyword>
<accession>A0A2B4SKY1</accession>
<keyword evidence="1 4" id="KW-0479">Metal-binding</keyword>
<keyword evidence="2 4" id="KW-0862">Zinc</keyword>
<feature type="region of interest" description="Disordered" evidence="5">
    <location>
        <begin position="212"/>
        <end position="248"/>
    </location>
</feature>
<reference evidence="9" key="1">
    <citation type="journal article" date="2017" name="bioRxiv">
        <title>Comparative analysis of the genomes of Stylophora pistillata and Acropora digitifera provides evidence for extensive differences between species of corals.</title>
        <authorList>
            <person name="Voolstra C.R."/>
            <person name="Li Y."/>
            <person name="Liew Y.J."/>
            <person name="Baumgarten S."/>
            <person name="Zoccola D."/>
            <person name="Flot J.-F."/>
            <person name="Tambutte S."/>
            <person name="Allemand D."/>
            <person name="Aranda M."/>
        </authorList>
    </citation>
    <scope>NUCLEOTIDE SEQUENCE [LARGE SCALE GENOMIC DNA]</scope>
</reference>
<feature type="region of interest" description="Disordered" evidence="5">
    <location>
        <begin position="447"/>
        <end position="550"/>
    </location>
</feature>
<dbReference type="Proteomes" id="UP000225706">
    <property type="component" value="Unassembled WGS sequence"/>
</dbReference>
<dbReference type="SMART" id="SM00132">
    <property type="entry name" value="LIM"/>
    <property type="match status" value="1"/>
</dbReference>
<feature type="region of interest" description="Disordered" evidence="5">
    <location>
        <begin position="268"/>
        <end position="342"/>
    </location>
</feature>
<evidence type="ECO:0000256" key="5">
    <source>
        <dbReference type="SAM" id="MobiDB-lite"/>
    </source>
</evidence>
<evidence type="ECO:0000313" key="8">
    <source>
        <dbReference type="EMBL" id="PFX30026.1"/>
    </source>
</evidence>
<evidence type="ECO:0000256" key="4">
    <source>
        <dbReference type="PROSITE-ProRule" id="PRU00125"/>
    </source>
</evidence>
<comment type="caution">
    <text evidence="8">The sequence shown here is derived from an EMBL/GenBank/DDBJ whole genome shotgun (WGS) entry which is preliminary data.</text>
</comment>
<feature type="domain" description="LIM zinc-binding" evidence="6">
    <location>
        <begin position="682"/>
        <end position="742"/>
    </location>
</feature>
<feature type="compositionally biased region" description="Basic residues" evidence="5">
    <location>
        <begin position="282"/>
        <end position="300"/>
    </location>
</feature>
<evidence type="ECO:0000256" key="3">
    <source>
        <dbReference type="ARBA" id="ARBA00023038"/>
    </source>
</evidence>
<dbReference type="InterPro" id="IPR001781">
    <property type="entry name" value="Znf_LIM"/>
</dbReference>
<keyword evidence="3 4" id="KW-0440">LIM domain</keyword>
<protein>
    <submittedName>
        <fullName evidence="8">LIM domain and actin-binding protein 1</fullName>
    </submittedName>
</protein>
<feature type="region of interest" description="Disordered" evidence="5">
    <location>
        <begin position="410"/>
        <end position="435"/>
    </location>
</feature>
<feature type="region of interest" description="Disordered" evidence="5">
    <location>
        <begin position="931"/>
        <end position="952"/>
    </location>
</feature>
<dbReference type="InterPro" id="IPR058912">
    <property type="entry name" value="HTH_animal"/>
</dbReference>
<dbReference type="EMBL" id="LSMT01000057">
    <property type="protein sequence ID" value="PFX30026.1"/>
    <property type="molecule type" value="Genomic_DNA"/>
</dbReference>
<evidence type="ECO:0000259" key="6">
    <source>
        <dbReference type="PROSITE" id="PS50023"/>
    </source>
</evidence>
<feature type="domain" description="GIY-YIG" evidence="7">
    <location>
        <begin position="1001"/>
        <end position="1090"/>
    </location>
</feature>
<dbReference type="OrthoDB" id="1679758at2759"/>
<dbReference type="InterPro" id="IPR000305">
    <property type="entry name" value="GIY-YIG_endonuc"/>
</dbReference>
<feature type="compositionally biased region" description="Basic and acidic residues" evidence="5">
    <location>
        <begin position="76"/>
        <end position="85"/>
    </location>
</feature>